<keyword evidence="2" id="KW-1185">Reference proteome</keyword>
<sequence length="154" mass="16965">MCLFRSCGFHVCDRQPGAASWPVAMSTHQPELCCLAELVHLAFCCVEGAHPHVSPKASLSLRASDMCFPCAGFGGSGWRSRFFLQEFDRVGSMGRVVQPHWVWRSPQEAARCWRTPPSPTQLSAGCSGNGVRLHALLQPPQTRFPGDFPCDCLF</sequence>
<evidence type="ECO:0000313" key="1">
    <source>
        <dbReference type="EMBL" id="KAF6410681.1"/>
    </source>
</evidence>
<dbReference type="EMBL" id="JACASE010000014">
    <property type="protein sequence ID" value="KAF6410681.1"/>
    <property type="molecule type" value="Genomic_DNA"/>
</dbReference>
<accession>A0A7J8CIJ2</accession>
<gene>
    <name evidence="1" type="ORF">HJG63_009143</name>
</gene>
<proteinExistence type="predicted"/>
<comment type="caution">
    <text evidence="1">The sequence shown here is derived from an EMBL/GenBank/DDBJ whole genome shotgun (WGS) entry which is preliminary data.</text>
</comment>
<dbReference type="Proteomes" id="UP000593571">
    <property type="component" value="Unassembled WGS sequence"/>
</dbReference>
<organism evidence="1 2">
    <name type="scientific">Rousettus aegyptiacus</name>
    <name type="common">Egyptian fruit bat</name>
    <name type="synonym">Pteropus aegyptiacus</name>
    <dbReference type="NCBI Taxonomy" id="9407"/>
    <lineage>
        <taxon>Eukaryota</taxon>
        <taxon>Metazoa</taxon>
        <taxon>Chordata</taxon>
        <taxon>Craniata</taxon>
        <taxon>Vertebrata</taxon>
        <taxon>Euteleostomi</taxon>
        <taxon>Mammalia</taxon>
        <taxon>Eutheria</taxon>
        <taxon>Laurasiatheria</taxon>
        <taxon>Chiroptera</taxon>
        <taxon>Yinpterochiroptera</taxon>
        <taxon>Pteropodoidea</taxon>
        <taxon>Pteropodidae</taxon>
        <taxon>Rousettinae</taxon>
        <taxon>Rousettus</taxon>
    </lineage>
</organism>
<name>A0A7J8CIJ2_ROUAE</name>
<dbReference type="AlphaFoldDB" id="A0A7J8CIJ2"/>
<evidence type="ECO:0000313" key="2">
    <source>
        <dbReference type="Proteomes" id="UP000593571"/>
    </source>
</evidence>
<protein>
    <submittedName>
        <fullName evidence="1">Uncharacterized protein</fullName>
    </submittedName>
</protein>
<reference evidence="1 2" key="1">
    <citation type="journal article" date="2020" name="Nature">
        <title>Six reference-quality genomes reveal evolution of bat adaptations.</title>
        <authorList>
            <person name="Jebb D."/>
            <person name="Huang Z."/>
            <person name="Pippel M."/>
            <person name="Hughes G.M."/>
            <person name="Lavrichenko K."/>
            <person name="Devanna P."/>
            <person name="Winkler S."/>
            <person name="Jermiin L.S."/>
            <person name="Skirmuntt E.C."/>
            <person name="Katzourakis A."/>
            <person name="Burkitt-Gray L."/>
            <person name="Ray D.A."/>
            <person name="Sullivan K.A.M."/>
            <person name="Roscito J.G."/>
            <person name="Kirilenko B.M."/>
            <person name="Davalos L.M."/>
            <person name="Corthals A.P."/>
            <person name="Power M.L."/>
            <person name="Jones G."/>
            <person name="Ransome R.D."/>
            <person name="Dechmann D.K.N."/>
            <person name="Locatelli A.G."/>
            <person name="Puechmaille S.J."/>
            <person name="Fedrigo O."/>
            <person name="Jarvis E.D."/>
            <person name="Hiller M."/>
            <person name="Vernes S.C."/>
            <person name="Myers E.W."/>
            <person name="Teeling E.C."/>
        </authorList>
    </citation>
    <scope>NUCLEOTIDE SEQUENCE [LARGE SCALE GENOMIC DNA]</scope>
    <source>
        <strain evidence="1">MRouAeg1</strain>
        <tissue evidence="1">Muscle</tissue>
    </source>
</reference>